<feature type="chain" id="PRO_5011431938" description="YqxM protein" evidence="3">
    <location>
        <begin position="24"/>
        <end position="229"/>
    </location>
</feature>
<dbReference type="RefSeq" id="WP_091565903.1">
    <property type="nucleotide sequence ID" value="NZ_FMZA01000002.1"/>
</dbReference>
<evidence type="ECO:0000313" key="4">
    <source>
        <dbReference type="EMBL" id="SDC01146.1"/>
    </source>
</evidence>
<feature type="transmembrane region" description="Helical" evidence="2">
    <location>
        <begin position="205"/>
        <end position="226"/>
    </location>
</feature>
<dbReference type="Proteomes" id="UP000199387">
    <property type="component" value="Unassembled WGS sequence"/>
</dbReference>
<dbReference type="OrthoDB" id="2988184at2"/>
<proteinExistence type="predicted"/>
<evidence type="ECO:0000256" key="2">
    <source>
        <dbReference type="SAM" id="Phobius"/>
    </source>
</evidence>
<sequence length="229" mass="25025">MRTAALTLTFLLLAFSVAPAAFAESSQDASSLNAVYYVKDGKHFVDVTLEGAEKPQGNWIITLNGSNEITSPEGVQTETFTAKYDDLQVGKSYQLIAVFYGKDGSQPVDVNRCYQLNAKDPQQSTGEKVELKDCGFQETVEKLKNSDTVDKEDEVTDSVNPSNEEKASDSENKQEAPQQEEESSTLFHRNSGNKADGGPMPDTSFPYSLSMIGSQLLLLGCALLGFRRN</sequence>
<accession>A0A1G6I5V9</accession>
<keyword evidence="2" id="KW-0472">Membrane</keyword>
<reference evidence="4 5" key="1">
    <citation type="submission" date="2016-10" db="EMBL/GenBank/DDBJ databases">
        <authorList>
            <person name="de Groot N.N."/>
        </authorList>
    </citation>
    <scope>NUCLEOTIDE SEQUENCE [LARGE SCALE GENOMIC DNA]</scope>
    <source>
        <strain evidence="4 5">DSM 45514</strain>
    </source>
</reference>
<keyword evidence="3" id="KW-0732">Signal</keyword>
<gene>
    <name evidence="4" type="ORF">SAMN04488112_10237</name>
</gene>
<evidence type="ECO:0000256" key="1">
    <source>
        <dbReference type="SAM" id="MobiDB-lite"/>
    </source>
</evidence>
<dbReference type="AlphaFoldDB" id="A0A1G6I5V9"/>
<evidence type="ECO:0008006" key="6">
    <source>
        <dbReference type="Google" id="ProtNLM"/>
    </source>
</evidence>
<organism evidence="4 5">
    <name type="scientific">Melghirimyces thermohalophilus</name>
    <dbReference type="NCBI Taxonomy" id="1236220"/>
    <lineage>
        <taxon>Bacteria</taxon>
        <taxon>Bacillati</taxon>
        <taxon>Bacillota</taxon>
        <taxon>Bacilli</taxon>
        <taxon>Bacillales</taxon>
        <taxon>Thermoactinomycetaceae</taxon>
        <taxon>Melghirimyces</taxon>
    </lineage>
</organism>
<keyword evidence="5" id="KW-1185">Reference proteome</keyword>
<evidence type="ECO:0000256" key="3">
    <source>
        <dbReference type="SAM" id="SignalP"/>
    </source>
</evidence>
<keyword evidence="2" id="KW-0812">Transmembrane</keyword>
<name>A0A1G6I5V9_9BACL</name>
<feature type="signal peptide" evidence="3">
    <location>
        <begin position="1"/>
        <end position="23"/>
    </location>
</feature>
<evidence type="ECO:0000313" key="5">
    <source>
        <dbReference type="Proteomes" id="UP000199387"/>
    </source>
</evidence>
<feature type="region of interest" description="Disordered" evidence="1">
    <location>
        <begin position="143"/>
        <end position="202"/>
    </location>
</feature>
<protein>
    <recommendedName>
        <fullName evidence="6">YqxM protein</fullName>
    </recommendedName>
</protein>
<feature type="compositionally biased region" description="Polar residues" evidence="1">
    <location>
        <begin position="184"/>
        <end position="193"/>
    </location>
</feature>
<keyword evidence="2" id="KW-1133">Transmembrane helix</keyword>
<dbReference type="EMBL" id="FMZA01000002">
    <property type="protein sequence ID" value="SDC01146.1"/>
    <property type="molecule type" value="Genomic_DNA"/>
</dbReference>
<feature type="compositionally biased region" description="Basic and acidic residues" evidence="1">
    <location>
        <begin position="163"/>
        <end position="174"/>
    </location>
</feature>